<accession>A0A0E3ZHE4</accession>
<name>A0A0E3ZHE4_9BACT</name>
<comment type="subcellular location">
    <subcellularLocation>
        <location evidence="1">Cell membrane</location>
        <topology evidence="1">Single-pass membrane protein</topology>
    </subcellularLocation>
</comment>
<evidence type="ECO:0000256" key="4">
    <source>
        <dbReference type="ARBA" id="ARBA00022692"/>
    </source>
</evidence>
<dbReference type="PATRIC" id="fig|400092.3.peg.5102"/>
<keyword evidence="4 13" id="KW-0812">Transmembrane</keyword>
<dbReference type="UniPathway" id="UPA00029">
    <property type="reaction ID" value="UER00560"/>
</dbReference>
<organism evidence="14 15">
    <name type="scientific">Pontibacter korlensis</name>
    <dbReference type="NCBI Taxonomy" id="400092"/>
    <lineage>
        <taxon>Bacteria</taxon>
        <taxon>Pseudomonadati</taxon>
        <taxon>Bacteroidota</taxon>
        <taxon>Cytophagia</taxon>
        <taxon>Cytophagales</taxon>
        <taxon>Hymenobacteraceae</taxon>
        <taxon>Pontibacter</taxon>
    </lineage>
</organism>
<keyword evidence="8" id="KW-0012">Acyltransferase</keyword>
<dbReference type="GO" id="GO:0016746">
    <property type="term" value="F:acyltransferase activity"/>
    <property type="evidence" value="ECO:0007669"/>
    <property type="project" value="UniProtKB-KW"/>
</dbReference>
<dbReference type="InterPro" id="IPR044021">
    <property type="entry name" value="CrtO"/>
</dbReference>
<dbReference type="RefSeq" id="WP_046313800.1">
    <property type="nucleotide sequence ID" value="NZ_CP009621.1"/>
</dbReference>
<comment type="similarity">
    <text evidence="10">Belongs to the acyltransferase CrtO family.</text>
</comment>
<protein>
    <recommendedName>
        <fullName evidence="11">Glycosyl-4,4'-diaponeurosporenoate acyltransferase</fullName>
    </recommendedName>
</protein>
<comment type="function">
    <text evidence="12">Catalyzes the acylation of glycosyl-4,4'-diaponeurosporenoate, i.e. the esterification of glucose at the C6'' position with the carboxyl group of the C(15) fatty acid 12-methyltetradecanoic acid, to yield staphyloxanthin. This is the last step in the biosynthesis of this orange pigment, present in most staphylococci strains.</text>
</comment>
<keyword evidence="15" id="KW-1185">Reference proteome</keyword>
<evidence type="ECO:0000256" key="7">
    <source>
        <dbReference type="ARBA" id="ARBA00023136"/>
    </source>
</evidence>
<evidence type="ECO:0000256" key="12">
    <source>
        <dbReference type="ARBA" id="ARBA00025324"/>
    </source>
</evidence>
<feature type="transmembrane region" description="Helical" evidence="13">
    <location>
        <begin position="12"/>
        <end position="32"/>
    </location>
</feature>
<dbReference type="OrthoDB" id="669469at2"/>
<keyword evidence="2" id="KW-1003">Cell membrane</keyword>
<keyword evidence="3" id="KW-0808">Transferase</keyword>
<dbReference type="KEGG" id="pko:PKOR_23135"/>
<keyword evidence="5" id="KW-0732">Signal</keyword>
<dbReference type="AlphaFoldDB" id="A0A0E3ZHE4"/>
<evidence type="ECO:0000256" key="8">
    <source>
        <dbReference type="ARBA" id="ARBA00023315"/>
    </source>
</evidence>
<feature type="transmembrane region" description="Helical" evidence="13">
    <location>
        <begin position="38"/>
        <end position="56"/>
    </location>
</feature>
<reference evidence="14 15" key="1">
    <citation type="journal article" date="2015" name="Sci. Rep.">
        <title>Unraveling adaptation of Pontibacter korlensis to radiation and infertility in desert through complete genome and comparative transcriptomic analysis.</title>
        <authorList>
            <person name="Dai J."/>
            <person name="Dai W."/>
            <person name="Qiu C."/>
            <person name="Yang Z."/>
            <person name="Zhang Y."/>
            <person name="Zhou M."/>
            <person name="Zhang L."/>
            <person name="Fang C."/>
            <person name="Gao Q."/>
            <person name="Yang Q."/>
            <person name="Li X."/>
            <person name="Wang Z."/>
            <person name="Wang Z."/>
            <person name="Jia Z."/>
            <person name="Chen X."/>
        </authorList>
    </citation>
    <scope>NUCLEOTIDE SEQUENCE [LARGE SCALE GENOMIC DNA]</scope>
    <source>
        <strain evidence="14 15">X14-1T</strain>
    </source>
</reference>
<dbReference type="Proteomes" id="UP000033109">
    <property type="component" value="Chromosome"/>
</dbReference>
<keyword evidence="6 13" id="KW-1133">Transmembrane helix</keyword>
<evidence type="ECO:0000313" key="15">
    <source>
        <dbReference type="Proteomes" id="UP000033109"/>
    </source>
</evidence>
<gene>
    <name evidence="14" type="ORF">PKOR_23135</name>
</gene>
<evidence type="ECO:0000256" key="5">
    <source>
        <dbReference type="ARBA" id="ARBA00022729"/>
    </source>
</evidence>
<evidence type="ECO:0000256" key="6">
    <source>
        <dbReference type="ARBA" id="ARBA00022989"/>
    </source>
</evidence>
<comment type="pathway">
    <text evidence="9">Carotenoid biosynthesis; staphyloxanthin biosynthesis; staphyloxanthin from farnesyl diphosphate: step 5/5.</text>
</comment>
<evidence type="ECO:0000256" key="2">
    <source>
        <dbReference type="ARBA" id="ARBA00022475"/>
    </source>
</evidence>
<evidence type="ECO:0000256" key="9">
    <source>
        <dbReference type="ARBA" id="ARBA00023588"/>
    </source>
</evidence>
<evidence type="ECO:0000313" key="14">
    <source>
        <dbReference type="EMBL" id="AKD05400.1"/>
    </source>
</evidence>
<keyword evidence="7 13" id="KW-0472">Membrane</keyword>
<dbReference type="EMBL" id="CP009621">
    <property type="protein sequence ID" value="AKD05400.1"/>
    <property type="molecule type" value="Genomic_DNA"/>
</dbReference>
<dbReference type="Pfam" id="PF18927">
    <property type="entry name" value="CrtO"/>
    <property type="match status" value="1"/>
</dbReference>
<sequence>MNSVKKTSNKWVAVILATLITISICYVVGMMFSLESFAFSWSLNFILMIWYTYLASQISQKLDSDYFELKPFEKEGRIYKYLGVHVYRKLLIWIGWERISRKKNPIKNNLLLLKVCEHNTRESEKGHTIIALIVFTVAVVGSNSLDEAKWLITTNLLLNIYPIMVQRFNRPRYSRIIKNKMKEAV</sequence>
<proteinExistence type="inferred from homology"/>
<evidence type="ECO:0000256" key="3">
    <source>
        <dbReference type="ARBA" id="ARBA00022679"/>
    </source>
</evidence>
<evidence type="ECO:0000256" key="1">
    <source>
        <dbReference type="ARBA" id="ARBA00004162"/>
    </source>
</evidence>
<evidence type="ECO:0000256" key="11">
    <source>
        <dbReference type="ARBA" id="ARBA00023667"/>
    </source>
</evidence>
<dbReference type="STRING" id="400092.PKOR_23135"/>
<evidence type="ECO:0000256" key="13">
    <source>
        <dbReference type="SAM" id="Phobius"/>
    </source>
</evidence>
<dbReference type="GO" id="GO:0005886">
    <property type="term" value="C:plasma membrane"/>
    <property type="evidence" value="ECO:0007669"/>
    <property type="project" value="UniProtKB-SubCell"/>
</dbReference>
<dbReference type="HOGENOM" id="CLU_1508329_0_0_10"/>
<evidence type="ECO:0000256" key="10">
    <source>
        <dbReference type="ARBA" id="ARBA00023603"/>
    </source>
</evidence>